<keyword evidence="7" id="KW-1185">Reference proteome</keyword>
<evidence type="ECO:0000259" key="5">
    <source>
        <dbReference type="SMART" id="SM00858"/>
    </source>
</evidence>
<organism evidence="6 7">
    <name type="scientific">Achromobacter arsenitoxydans SY8</name>
    <dbReference type="NCBI Taxonomy" id="477184"/>
    <lineage>
        <taxon>Bacteria</taxon>
        <taxon>Pseudomonadati</taxon>
        <taxon>Pseudomonadota</taxon>
        <taxon>Betaproteobacteria</taxon>
        <taxon>Burkholderiales</taxon>
        <taxon>Alcaligenaceae</taxon>
        <taxon>Achromobacter</taxon>
    </lineage>
</organism>
<feature type="domain" description="SAF" evidence="5">
    <location>
        <begin position="126"/>
        <end position="188"/>
    </location>
</feature>
<keyword evidence="4" id="KW-1005">Bacterial flagellum biogenesis</keyword>
<dbReference type="AlphaFoldDB" id="H0F2V4"/>
<dbReference type="InterPro" id="IPR017585">
    <property type="entry name" value="SAF_FlgA"/>
</dbReference>
<keyword evidence="6" id="KW-0966">Cell projection</keyword>
<dbReference type="Pfam" id="PF17656">
    <property type="entry name" value="ChapFlgA_N"/>
    <property type="match status" value="1"/>
</dbReference>
<protein>
    <recommendedName>
        <fullName evidence="4">Flagella basal body P-ring formation protein FlgA</fullName>
    </recommendedName>
</protein>
<evidence type="ECO:0000256" key="4">
    <source>
        <dbReference type="RuleBase" id="RU362063"/>
    </source>
</evidence>
<keyword evidence="2 4" id="KW-0732">Signal</keyword>
<dbReference type="Pfam" id="PF13144">
    <property type="entry name" value="ChapFlgA"/>
    <property type="match status" value="1"/>
</dbReference>
<accession>H0F2V4</accession>
<feature type="signal peptide" evidence="4">
    <location>
        <begin position="1"/>
        <end position="40"/>
    </location>
</feature>
<dbReference type="InterPro" id="IPR039246">
    <property type="entry name" value="Flagellar_FlgA"/>
</dbReference>
<dbReference type="eggNOG" id="COG1261">
    <property type="taxonomic scope" value="Bacteria"/>
</dbReference>
<dbReference type="InterPro" id="IPR041231">
    <property type="entry name" value="FlgA_N"/>
</dbReference>
<comment type="caution">
    <text evidence="6">The sequence shown here is derived from an EMBL/GenBank/DDBJ whole genome shotgun (WGS) entry which is preliminary data.</text>
</comment>
<dbReference type="PATRIC" id="fig|477184.5.peg.1076"/>
<sequence>MPKVARSYNSFIMKIPARLLRARAASLAALLLIPAAGVRAQEAATQAPEAIILAAQTYLQEQLASLPGDPSIAIDPPRTDRLAPCDVMSPFLPSGMKLRPRMTVGVRCNAPQAWTSYVQATVSVAGHYYVAARMISAGQALSPADLAPREGDLVALPPGAITDPQAVAGMTAAFRINAGQAIRSSSLRNAQSVVRGSNVRINARGKGFMVSSEGQAMDNAAPGAVVQVRTAGGQVVSGIVRNATLVEIQL</sequence>
<dbReference type="NCBIfam" id="TIGR03170">
    <property type="entry name" value="flgA_cterm"/>
    <property type="match status" value="1"/>
</dbReference>
<keyword evidence="6" id="KW-0969">Cilium</keyword>
<keyword evidence="6" id="KW-0282">Flagellum</keyword>
<evidence type="ECO:0000313" key="7">
    <source>
        <dbReference type="Proteomes" id="UP000003113"/>
    </source>
</evidence>
<dbReference type="SMART" id="SM00858">
    <property type="entry name" value="SAF"/>
    <property type="match status" value="1"/>
</dbReference>
<evidence type="ECO:0000256" key="1">
    <source>
        <dbReference type="ARBA" id="ARBA00004418"/>
    </source>
</evidence>
<comment type="similarity">
    <text evidence="4">Belongs to the FlgA family.</text>
</comment>
<dbReference type="GO" id="GO:0042597">
    <property type="term" value="C:periplasmic space"/>
    <property type="evidence" value="ECO:0007669"/>
    <property type="project" value="UniProtKB-SubCell"/>
</dbReference>
<dbReference type="GO" id="GO:0044780">
    <property type="term" value="P:bacterial-type flagellum assembly"/>
    <property type="evidence" value="ECO:0007669"/>
    <property type="project" value="InterPro"/>
</dbReference>
<dbReference type="Gene3D" id="3.90.1210.10">
    <property type="entry name" value="Antifreeze-like/N-acetylneuraminic acid synthase C-terminal domain"/>
    <property type="match status" value="1"/>
</dbReference>
<evidence type="ECO:0000256" key="3">
    <source>
        <dbReference type="ARBA" id="ARBA00022764"/>
    </source>
</evidence>
<dbReference type="EMBL" id="AGUF01000025">
    <property type="protein sequence ID" value="EHK67387.1"/>
    <property type="molecule type" value="Genomic_DNA"/>
</dbReference>
<dbReference type="STRING" id="477184.KYC_05466"/>
<dbReference type="CDD" id="cd11614">
    <property type="entry name" value="SAF_CpaB_FlgA_like"/>
    <property type="match status" value="1"/>
</dbReference>
<dbReference type="Gene3D" id="2.30.30.760">
    <property type="match status" value="1"/>
</dbReference>
<reference evidence="6 7" key="1">
    <citation type="journal article" date="2012" name="J. Bacteriol.">
        <title>Genome sequence of the highly efficient arsenite-oxidizing bacterium Achromobacter arsenitoxydans SY8.</title>
        <authorList>
            <person name="Li X."/>
            <person name="Hu Y."/>
            <person name="Gong J."/>
            <person name="Lin Y."/>
            <person name="Johnstone L."/>
            <person name="Rensing C."/>
            <person name="Wang G."/>
        </authorList>
    </citation>
    <scope>NUCLEOTIDE SEQUENCE [LARGE SCALE GENOMIC DNA]</scope>
    <source>
        <strain evidence="6 7">SY8</strain>
    </source>
</reference>
<dbReference type="Proteomes" id="UP000003113">
    <property type="component" value="Unassembled WGS sequence"/>
</dbReference>
<name>H0F2V4_9BURK</name>
<feature type="chain" id="PRO_5005133308" description="Flagella basal body P-ring formation protein FlgA" evidence="4">
    <location>
        <begin position="41"/>
        <end position="250"/>
    </location>
</feature>
<dbReference type="InterPro" id="IPR013974">
    <property type="entry name" value="SAF"/>
</dbReference>
<comment type="subcellular location">
    <subcellularLocation>
        <location evidence="1 4">Periplasm</location>
    </subcellularLocation>
</comment>
<dbReference type="PANTHER" id="PTHR36307">
    <property type="entry name" value="FLAGELLA BASAL BODY P-RING FORMATION PROTEIN FLGA"/>
    <property type="match status" value="1"/>
</dbReference>
<keyword evidence="3 4" id="KW-0574">Periplasm</keyword>
<evidence type="ECO:0000256" key="2">
    <source>
        <dbReference type="ARBA" id="ARBA00022729"/>
    </source>
</evidence>
<comment type="function">
    <text evidence="4">Involved in the assembly process of the P-ring formation. It may associate with FlgF on the rod constituting a structure essential for the P-ring assembly or may act as a modulator protein for the P-ring assembly.</text>
</comment>
<gene>
    <name evidence="6" type="primary">flgA</name>
    <name evidence="6" type="ORF">KYC_05466</name>
</gene>
<proteinExistence type="inferred from homology"/>
<evidence type="ECO:0000313" key="6">
    <source>
        <dbReference type="EMBL" id="EHK67387.1"/>
    </source>
</evidence>
<dbReference type="PANTHER" id="PTHR36307:SF1">
    <property type="entry name" value="FLAGELLA BASAL BODY P-RING FORMATION PROTEIN FLGA"/>
    <property type="match status" value="1"/>
</dbReference>